<sequence>MLALNSYGLAAASRSGVGSNNAADRVILPRLCGGGLPAVREIRSLTKLVILPRPEHPLYRTTSGYDYGRYMDFKDVALSCPKHARPAGFTKEFIAGNYIDNSLLSLVNSKRRAELWQQKMEVRTSRMRVKYAELQQILEKKKKLRRIEREKRRREMEILRLAVVQLQARMRGYLTRCTLAQQKLQRDTAAALCIQQASRARARVRVAKQILEAKRRERQEVFAVKIQRICRNFILRRHATRQLRKLREAKRQKDIELELEAQRQRTGAAKHIQRLARGHLARRDLQRRSSTASSVVYDKDDKDSLLAITGRMRSRGARRVIAQMQQVRRKHTKASVRITSPPSK</sequence>
<dbReference type="PROSITE" id="PS50096">
    <property type="entry name" value="IQ"/>
    <property type="match status" value="3"/>
</dbReference>
<keyword evidence="1" id="KW-0175">Coiled coil</keyword>
<dbReference type="Proteomes" id="UP000028582">
    <property type="component" value="Unassembled WGS sequence"/>
</dbReference>
<dbReference type="Pfam" id="PF00612">
    <property type="entry name" value="IQ"/>
    <property type="match status" value="3"/>
</dbReference>
<reference evidence="2 3" key="1">
    <citation type="submission" date="2013-11" db="EMBL/GenBank/DDBJ databases">
        <title>The Genome Sequence of Phytophthora parasitica P1976.</title>
        <authorList>
            <consortium name="The Broad Institute Genomics Platform"/>
            <person name="Russ C."/>
            <person name="Tyler B."/>
            <person name="Panabieres F."/>
            <person name="Shan W."/>
            <person name="Tripathy S."/>
            <person name="Grunwald N."/>
            <person name="Machado M."/>
            <person name="Johnson C.S."/>
            <person name="Walker B."/>
            <person name="Young S."/>
            <person name="Zeng Q."/>
            <person name="Gargeya S."/>
            <person name="Fitzgerald M."/>
            <person name="Haas B."/>
            <person name="Abouelleil A."/>
            <person name="Allen A.W."/>
            <person name="Alvarado L."/>
            <person name="Arachchi H.M."/>
            <person name="Berlin A.M."/>
            <person name="Chapman S.B."/>
            <person name="Gainer-Dewar J."/>
            <person name="Goldberg J."/>
            <person name="Griggs A."/>
            <person name="Gujja S."/>
            <person name="Hansen M."/>
            <person name="Howarth C."/>
            <person name="Imamovic A."/>
            <person name="Ireland A."/>
            <person name="Larimer J."/>
            <person name="McCowan C."/>
            <person name="Murphy C."/>
            <person name="Pearson M."/>
            <person name="Poon T.W."/>
            <person name="Priest M."/>
            <person name="Roberts A."/>
            <person name="Saif S."/>
            <person name="Shea T."/>
            <person name="Sisk P."/>
            <person name="Sykes S."/>
            <person name="Wortman J."/>
            <person name="Nusbaum C."/>
            <person name="Birren B."/>
        </authorList>
    </citation>
    <scope>NUCLEOTIDE SEQUENCE [LARGE SCALE GENOMIC DNA]</scope>
    <source>
        <strain evidence="2 3">P1976</strain>
    </source>
</reference>
<name>A0A081A9J2_PHYNI</name>
<evidence type="ECO:0000256" key="1">
    <source>
        <dbReference type="SAM" id="Coils"/>
    </source>
</evidence>
<gene>
    <name evidence="2" type="ORF">F444_08892</name>
</gene>
<protein>
    <submittedName>
        <fullName evidence="2">Uncharacterized protein</fullName>
    </submittedName>
</protein>
<comment type="caution">
    <text evidence="2">The sequence shown here is derived from an EMBL/GenBank/DDBJ whole genome shotgun (WGS) entry which is preliminary data.</text>
</comment>
<dbReference type="AlphaFoldDB" id="A0A081A9J2"/>
<feature type="coiled-coil region" evidence="1">
    <location>
        <begin position="197"/>
        <end position="256"/>
    </location>
</feature>
<accession>A0A081A9J2</accession>
<dbReference type="OrthoDB" id="76625at2759"/>
<dbReference type="EMBL" id="ANJA01001653">
    <property type="protein sequence ID" value="ETO75553.1"/>
    <property type="molecule type" value="Genomic_DNA"/>
</dbReference>
<dbReference type="InterPro" id="IPR000048">
    <property type="entry name" value="IQ_motif_EF-hand-BS"/>
</dbReference>
<evidence type="ECO:0000313" key="3">
    <source>
        <dbReference type="Proteomes" id="UP000028582"/>
    </source>
</evidence>
<organism evidence="2 3">
    <name type="scientific">Phytophthora nicotianae P1976</name>
    <dbReference type="NCBI Taxonomy" id="1317066"/>
    <lineage>
        <taxon>Eukaryota</taxon>
        <taxon>Sar</taxon>
        <taxon>Stramenopiles</taxon>
        <taxon>Oomycota</taxon>
        <taxon>Peronosporomycetes</taxon>
        <taxon>Peronosporales</taxon>
        <taxon>Peronosporaceae</taxon>
        <taxon>Phytophthora</taxon>
    </lineage>
</organism>
<evidence type="ECO:0000313" key="2">
    <source>
        <dbReference type="EMBL" id="ETO75553.1"/>
    </source>
</evidence>
<proteinExistence type="predicted"/>
<dbReference type="SMART" id="SM00015">
    <property type="entry name" value="IQ"/>
    <property type="match status" value="3"/>
</dbReference>